<keyword evidence="3 14" id="KW-0813">Transport</keyword>
<keyword evidence="11 14" id="KW-0472">Membrane</keyword>
<evidence type="ECO:0000256" key="1">
    <source>
        <dbReference type="ARBA" id="ARBA00004571"/>
    </source>
</evidence>
<dbReference type="PANTHER" id="PTHR32552">
    <property type="entry name" value="FERRICHROME IRON RECEPTOR-RELATED"/>
    <property type="match status" value="1"/>
</dbReference>
<keyword evidence="5" id="KW-0410">Iron transport</keyword>
<dbReference type="RefSeq" id="WP_209736892.1">
    <property type="nucleotide sequence ID" value="NZ_CP072611.1"/>
</dbReference>
<keyword evidence="4 14" id="KW-1134">Transmembrane beta strand</keyword>
<evidence type="ECO:0000259" key="18">
    <source>
        <dbReference type="Pfam" id="PF00593"/>
    </source>
</evidence>
<dbReference type="PANTHER" id="PTHR32552:SF68">
    <property type="entry name" value="FERRICHROME OUTER MEMBRANE TRANSPORTER_PHAGE RECEPTOR"/>
    <property type="match status" value="1"/>
</dbReference>
<evidence type="ECO:0000256" key="8">
    <source>
        <dbReference type="ARBA" id="ARBA00023004"/>
    </source>
</evidence>
<evidence type="ECO:0000256" key="17">
    <source>
        <dbReference type="SAM" id="SignalP"/>
    </source>
</evidence>
<dbReference type="InterPro" id="IPR010916">
    <property type="entry name" value="TonB_box_CS"/>
</dbReference>
<evidence type="ECO:0000256" key="15">
    <source>
        <dbReference type="PROSITE-ProRule" id="PRU10143"/>
    </source>
</evidence>
<evidence type="ECO:0000256" key="4">
    <source>
        <dbReference type="ARBA" id="ARBA00022452"/>
    </source>
</evidence>
<dbReference type="EMBL" id="JBHUIJ010000008">
    <property type="protein sequence ID" value="MFD2237268.1"/>
    <property type="molecule type" value="Genomic_DNA"/>
</dbReference>
<dbReference type="Pfam" id="PF07715">
    <property type="entry name" value="Plug"/>
    <property type="match status" value="1"/>
</dbReference>
<dbReference type="Gene3D" id="2.170.130.10">
    <property type="entry name" value="TonB-dependent receptor, plug domain"/>
    <property type="match status" value="1"/>
</dbReference>
<sequence length="723" mass="77725">MSPFSRLLLSTTAFIGLSAASAFAQGVVELDTVVVEGSGGAPAGSAAAAAIAGTGPVEGYVARQTTTGSKTTAPLIEVPQSISVITRDQIEDRAVKTVDQALNYSAGVFAQPFGTDNRFIAPIIRGFAASNNIFLDSFRFGRDFGALAFEQYGLERVEVVRGPASVLYGNAAPGGIVNLVTKRPTFTEFGEVGLSYGTNDRLEGTFDMGGVANEMISYRLTGLARGSKAQQDTLDDDRLYLAPSVTIAPDEDTSLTILSRLQYDKAGSPFGLPQAGTLDDNPFGIVPIDRYLGEPGFDDSDSLFGSLGYEFRHRFADDWEFRQNAQAVALDFDYQNLYFSSLGADMRTVNRGASIQTEDYKQYGIDNQIEGNFTTGVLEHDLLMGLDYRYISNRRTALFDFSVEQTDLFDPVYGQAITVDPGSSFSNINATSSQAGLYAQDQIRYGNAILSLGLRHDWAEIDYRADSGEDQSDDAFTGRAGLSYLFDNGIAPYVSYSTSFDPQIGTTTAGETFRPSEGEQFEVGVKFQPQGYDSFITLSAFDLTRTNVSGNTAQLVDGELRSVTTQTGQVNSRGLEIEAVASLAQGLNLIGSYSYTDAEIEQGVDTVVAGVVTATTTGNTAAQAPEHLASLWLDYAFQPGTTLEGLSLGGGARYIGSRFGNDANTIDLPSVTLFDAAIRYEKDAFKAALNVNNIADERYVASCNFGCFYGEGRSVIASVGYKW</sequence>
<dbReference type="SUPFAM" id="SSF56935">
    <property type="entry name" value="Porins"/>
    <property type="match status" value="1"/>
</dbReference>
<reference evidence="21" key="1">
    <citation type="journal article" date="2019" name="Int. J. Syst. Evol. Microbiol.">
        <title>The Global Catalogue of Microorganisms (GCM) 10K type strain sequencing project: providing services to taxonomists for standard genome sequencing and annotation.</title>
        <authorList>
            <consortium name="The Broad Institute Genomics Platform"/>
            <consortium name="The Broad Institute Genome Sequencing Center for Infectious Disease"/>
            <person name="Wu L."/>
            <person name="Ma J."/>
        </authorList>
    </citation>
    <scope>NUCLEOTIDE SEQUENCE [LARGE SCALE GENOMIC DNA]</scope>
    <source>
        <strain evidence="21">ZS-35-S2</strain>
    </source>
</reference>
<keyword evidence="21" id="KW-1185">Reference proteome</keyword>
<evidence type="ECO:0000256" key="16">
    <source>
        <dbReference type="RuleBase" id="RU003357"/>
    </source>
</evidence>
<dbReference type="Pfam" id="PF00593">
    <property type="entry name" value="TonB_dep_Rec_b-barrel"/>
    <property type="match status" value="1"/>
</dbReference>
<keyword evidence="13 14" id="KW-0998">Cell outer membrane</keyword>
<dbReference type="InterPro" id="IPR036942">
    <property type="entry name" value="Beta-barrel_TonB_sf"/>
</dbReference>
<evidence type="ECO:0000313" key="20">
    <source>
        <dbReference type="EMBL" id="MFD2237268.1"/>
    </source>
</evidence>
<evidence type="ECO:0000256" key="2">
    <source>
        <dbReference type="ARBA" id="ARBA00009810"/>
    </source>
</evidence>
<feature type="domain" description="TonB-dependent receptor plug" evidence="19">
    <location>
        <begin position="75"/>
        <end position="176"/>
    </location>
</feature>
<feature type="domain" description="TonB-dependent receptor-like beta-barrel" evidence="18">
    <location>
        <begin position="249"/>
        <end position="694"/>
    </location>
</feature>
<keyword evidence="12 20" id="KW-0675">Receptor</keyword>
<proteinExistence type="inferred from homology"/>
<evidence type="ECO:0000256" key="14">
    <source>
        <dbReference type="PROSITE-ProRule" id="PRU01360"/>
    </source>
</evidence>
<keyword evidence="9" id="KW-0406">Ion transport</keyword>
<keyword evidence="7 17" id="KW-0732">Signal</keyword>
<accession>A0ABW5CNC2</accession>
<dbReference type="InterPro" id="IPR037066">
    <property type="entry name" value="Plug_dom_sf"/>
</dbReference>
<keyword evidence="6 14" id="KW-0812">Transmembrane</keyword>
<dbReference type="InterPro" id="IPR012910">
    <property type="entry name" value="Plug_dom"/>
</dbReference>
<evidence type="ECO:0000256" key="5">
    <source>
        <dbReference type="ARBA" id="ARBA00022496"/>
    </source>
</evidence>
<evidence type="ECO:0000256" key="3">
    <source>
        <dbReference type="ARBA" id="ARBA00022448"/>
    </source>
</evidence>
<organism evidence="20 21">
    <name type="scientific">Aureimonas populi</name>
    <dbReference type="NCBI Taxonomy" id="1701758"/>
    <lineage>
        <taxon>Bacteria</taxon>
        <taxon>Pseudomonadati</taxon>
        <taxon>Pseudomonadota</taxon>
        <taxon>Alphaproteobacteria</taxon>
        <taxon>Hyphomicrobiales</taxon>
        <taxon>Aurantimonadaceae</taxon>
        <taxon>Aureimonas</taxon>
    </lineage>
</organism>
<dbReference type="CDD" id="cd01347">
    <property type="entry name" value="ligand_gated_channel"/>
    <property type="match status" value="1"/>
</dbReference>
<feature type="signal peptide" evidence="17">
    <location>
        <begin position="1"/>
        <end position="24"/>
    </location>
</feature>
<dbReference type="InterPro" id="IPR039426">
    <property type="entry name" value="TonB-dep_rcpt-like"/>
</dbReference>
<dbReference type="InterPro" id="IPR000531">
    <property type="entry name" value="Beta-barrel_TonB"/>
</dbReference>
<evidence type="ECO:0000256" key="7">
    <source>
        <dbReference type="ARBA" id="ARBA00022729"/>
    </source>
</evidence>
<dbReference type="InterPro" id="IPR010105">
    <property type="entry name" value="TonB_sidphr_rcpt"/>
</dbReference>
<dbReference type="Gene3D" id="2.40.170.20">
    <property type="entry name" value="TonB-dependent receptor, beta-barrel domain"/>
    <property type="match status" value="1"/>
</dbReference>
<keyword evidence="8" id="KW-0408">Iron</keyword>
<dbReference type="NCBIfam" id="TIGR01783">
    <property type="entry name" value="TonB-siderophor"/>
    <property type="match status" value="1"/>
</dbReference>
<evidence type="ECO:0000256" key="13">
    <source>
        <dbReference type="ARBA" id="ARBA00023237"/>
    </source>
</evidence>
<protein>
    <submittedName>
        <fullName evidence="20">TonB-dependent siderophore receptor</fullName>
    </submittedName>
</protein>
<evidence type="ECO:0000256" key="11">
    <source>
        <dbReference type="ARBA" id="ARBA00023136"/>
    </source>
</evidence>
<evidence type="ECO:0000256" key="6">
    <source>
        <dbReference type="ARBA" id="ARBA00022692"/>
    </source>
</evidence>
<evidence type="ECO:0000313" key="21">
    <source>
        <dbReference type="Proteomes" id="UP001597371"/>
    </source>
</evidence>
<evidence type="ECO:0000256" key="9">
    <source>
        <dbReference type="ARBA" id="ARBA00023065"/>
    </source>
</evidence>
<name>A0ABW5CNC2_9HYPH</name>
<gene>
    <name evidence="20" type="ORF">ACFSKQ_07285</name>
</gene>
<feature type="short sequence motif" description="TonB box" evidence="15">
    <location>
        <begin position="32"/>
        <end position="38"/>
    </location>
</feature>
<comment type="subcellular location">
    <subcellularLocation>
        <location evidence="1 14">Cell outer membrane</location>
        <topology evidence="1 14">Multi-pass membrane protein</topology>
    </subcellularLocation>
</comment>
<evidence type="ECO:0000256" key="10">
    <source>
        <dbReference type="ARBA" id="ARBA00023077"/>
    </source>
</evidence>
<evidence type="ECO:0000256" key="12">
    <source>
        <dbReference type="ARBA" id="ARBA00023170"/>
    </source>
</evidence>
<keyword evidence="10 15" id="KW-0798">TonB box</keyword>
<comment type="similarity">
    <text evidence="2 14 16">Belongs to the TonB-dependent receptor family.</text>
</comment>
<dbReference type="PROSITE" id="PS00430">
    <property type="entry name" value="TONB_DEPENDENT_REC_1"/>
    <property type="match status" value="1"/>
</dbReference>
<evidence type="ECO:0000259" key="19">
    <source>
        <dbReference type="Pfam" id="PF07715"/>
    </source>
</evidence>
<dbReference type="Proteomes" id="UP001597371">
    <property type="component" value="Unassembled WGS sequence"/>
</dbReference>
<dbReference type="PROSITE" id="PS52016">
    <property type="entry name" value="TONB_DEPENDENT_REC_3"/>
    <property type="match status" value="1"/>
</dbReference>
<feature type="chain" id="PRO_5046676314" evidence="17">
    <location>
        <begin position="25"/>
        <end position="723"/>
    </location>
</feature>
<comment type="caution">
    <text evidence="20">The sequence shown here is derived from an EMBL/GenBank/DDBJ whole genome shotgun (WGS) entry which is preliminary data.</text>
</comment>